<keyword evidence="4" id="KW-0804">Transcription</keyword>
<accession>A0ABD3BTB7</accession>
<proteinExistence type="predicted"/>
<organism evidence="7 8">
    <name type="scientific">Castilleja foliolosa</name>
    <dbReference type="NCBI Taxonomy" id="1961234"/>
    <lineage>
        <taxon>Eukaryota</taxon>
        <taxon>Viridiplantae</taxon>
        <taxon>Streptophyta</taxon>
        <taxon>Embryophyta</taxon>
        <taxon>Tracheophyta</taxon>
        <taxon>Spermatophyta</taxon>
        <taxon>Magnoliopsida</taxon>
        <taxon>eudicotyledons</taxon>
        <taxon>Gunneridae</taxon>
        <taxon>Pentapetalae</taxon>
        <taxon>asterids</taxon>
        <taxon>lamiids</taxon>
        <taxon>Lamiales</taxon>
        <taxon>Orobanchaceae</taxon>
        <taxon>Pedicularideae</taxon>
        <taxon>Castillejinae</taxon>
        <taxon>Castilleja</taxon>
    </lineage>
</organism>
<dbReference type="AlphaFoldDB" id="A0ABD3BTB7"/>
<evidence type="ECO:0000256" key="5">
    <source>
        <dbReference type="ARBA" id="ARBA00023242"/>
    </source>
</evidence>
<dbReference type="Pfam" id="PF00319">
    <property type="entry name" value="SRF-TF"/>
    <property type="match status" value="1"/>
</dbReference>
<dbReference type="InterPro" id="IPR033896">
    <property type="entry name" value="MEF2-like_N"/>
</dbReference>
<feature type="domain" description="MADS-box" evidence="6">
    <location>
        <begin position="14"/>
        <end position="74"/>
    </location>
</feature>
<dbReference type="GO" id="GO:0005634">
    <property type="term" value="C:nucleus"/>
    <property type="evidence" value="ECO:0007669"/>
    <property type="project" value="UniProtKB-SubCell"/>
</dbReference>
<dbReference type="InterPro" id="IPR002100">
    <property type="entry name" value="TF_MADSbox"/>
</dbReference>
<comment type="caution">
    <text evidence="7">The sequence shown here is derived from an EMBL/GenBank/DDBJ whole genome shotgun (WGS) entry which is preliminary data.</text>
</comment>
<dbReference type="PROSITE" id="PS50066">
    <property type="entry name" value="MADS_BOX_2"/>
    <property type="match status" value="1"/>
</dbReference>
<dbReference type="InterPro" id="IPR036879">
    <property type="entry name" value="TF_MADSbox_sf"/>
</dbReference>
<reference evidence="8" key="1">
    <citation type="journal article" date="2024" name="IScience">
        <title>Strigolactones Initiate the Formation of Haustorium-like Structures in Castilleja.</title>
        <authorList>
            <person name="Buerger M."/>
            <person name="Peterson D."/>
            <person name="Chory J."/>
        </authorList>
    </citation>
    <scope>NUCLEOTIDE SEQUENCE [LARGE SCALE GENOMIC DNA]</scope>
</reference>
<comment type="subcellular location">
    <subcellularLocation>
        <location evidence="1">Nucleus</location>
    </subcellularLocation>
</comment>
<dbReference type="GO" id="GO:0003677">
    <property type="term" value="F:DNA binding"/>
    <property type="evidence" value="ECO:0007669"/>
    <property type="project" value="UniProtKB-KW"/>
</dbReference>
<evidence type="ECO:0000256" key="2">
    <source>
        <dbReference type="ARBA" id="ARBA00023015"/>
    </source>
</evidence>
<name>A0ABD3BTB7_9LAMI</name>
<evidence type="ECO:0000256" key="3">
    <source>
        <dbReference type="ARBA" id="ARBA00023125"/>
    </source>
</evidence>
<dbReference type="PRINTS" id="PR00404">
    <property type="entry name" value="MADSDOMAIN"/>
</dbReference>
<keyword evidence="2" id="KW-0805">Transcription regulation</keyword>
<evidence type="ECO:0000256" key="4">
    <source>
        <dbReference type="ARBA" id="ARBA00023163"/>
    </source>
</evidence>
<evidence type="ECO:0000256" key="1">
    <source>
        <dbReference type="ARBA" id="ARBA00004123"/>
    </source>
</evidence>
<dbReference type="EMBL" id="JAVIJP010000066">
    <property type="protein sequence ID" value="KAL3620758.1"/>
    <property type="molecule type" value="Genomic_DNA"/>
</dbReference>
<keyword evidence="5" id="KW-0539">Nucleus</keyword>
<keyword evidence="3" id="KW-0238">DNA-binding</keyword>
<sequence length="215" mass="24316">MNSSGQSSQPKRNQGRRKVTIEKIKNETNLQVTFSKRRTGLFKKASELCILTDAEVGLVVFSPSNKAHSFGHPNIETITDRFLASKPPKANVDGSNHVQQSSTRENQDIKYLTMLEKQLEAEKRKKKELDQVQTSVAIEKLNLQQLEVLREKIMNFGKNLRMRMKDAAKPPMVPYNIGHVGTYGMVRYGMVHHDGDVIPYDEGASEANAPWPTQH</sequence>
<evidence type="ECO:0000259" key="6">
    <source>
        <dbReference type="PROSITE" id="PS50066"/>
    </source>
</evidence>
<dbReference type="SMART" id="SM00432">
    <property type="entry name" value="MADS"/>
    <property type="match status" value="1"/>
</dbReference>
<dbReference type="PANTHER" id="PTHR11945">
    <property type="entry name" value="MADS BOX PROTEIN"/>
    <property type="match status" value="1"/>
</dbReference>
<evidence type="ECO:0000313" key="7">
    <source>
        <dbReference type="EMBL" id="KAL3620758.1"/>
    </source>
</evidence>
<dbReference type="PANTHER" id="PTHR11945:SF776">
    <property type="entry name" value="AGAMOUS-LIKE 50-RELATED"/>
    <property type="match status" value="1"/>
</dbReference>
<gene>
    <name evidence="7" type="ORF">CASFOL_035670</name>
</gene>
<dbReference type="Proteomes" id="UP001632038">
    <property type="component" value="Unassembled WGS sequence"/>
</dbReference>
<dbReference type="SUPFAM" id="SSF55455">
    <property type="entry name" value="SRF-like"/>
    <property type="match status" value="1"/>
</dbReference>
<protein>
    <recommendedName>
        <fullName evidence="6">MADS-box domain-containing protein</fullName>
    </recommendedName>
</protein>
<dbReference type="FunFam" id="3.40.1810.10:FF:000006">
    <property type="entry name" value="Agamous-like MADS-box protein AGL62"/>
    <property type="match status" value="1"/>
</dbReference>
<keyword evidence="8" id="KW-1185">Reference proteome</keyword>
<evidence type="ECO:0000313" key="8">
    <source>
        <dbReference type="Proteomes" id="UP001632038"/>
    </source>
</evidence>
<dbReference type="Gene3D" id="3.40.1810.10">
    <property type="entry name" value="Transcription factor, MADS-box"/>
    <property type="match status" value="1"/>
</dbReference>
<dbReference type="CDD" id="cd00265">
    <property type="entry name" value="MADS_MEF2_like"/>
    <property type="match status" value="1"/>
</dbReference>